<accession>A0A2K2H7A1</accession>
<dbReference type="InterPro" id="IPR006683">
    <property type="entry name" value="Thioestr_dom"/>
</dbReference>
<feature type="domain" description="Thioesterase" evidence="2">
    <location>
        <begin position="52"/>
        <end position="129"/>
    </location>
</feature>
<protein>
    <submittedName>
        <fullName evidence="3">Thioesterase</fullName>
    </submittedName>
</protein>
<dbReference type="OrthoDB" id="5297685at2"/>
<dbReference type="PANTHER" id="PTHR47260">
    <property type="entry name" value="UPF0644 PROTEIN PB2B4.06"/>
    <property type="match status" value="1"/>
</dbReference>
<dbReference type="GO" id="GO:0016289">
    <property type="term" value="F:acyl-CoA hydrolase activity"/>
    <property type="evidence" value="ECO:0007669"/>
    <property type="project" value="UniProtKB-ARBA"/>
</dbReference>
<dbReference type="InterPro" id="IPR003736">
    <property type="entry name" value="PAAI_dom"/>
</dbReference>
<dbReference type="AlphaFoldDB" id="A0A2K2H7A1"/>
<dbReference type="SUPFAM" id="SSF54637">
    <property type="entry name" value="Thioesterase/thiol ester dehydrase-isomerase"/>
    <property type="match status" value="1"/>
</dbReference>
<evidence type="ECO:0000259" key="2">
    <source>
        <dbReference type="Pfam" id="PF03061"/>
    </source>
</evidence>
<dbReference type="Pfam" id="PF03061">
    <property type="entry name" value="4HBT"/>
    <property type="match status" value="1"/>
</dbReference>
<keyword evidence="1" id="KW-0378">Hydrolase</keyword>
<dbReference type="PANTHER" id="PTHR47260:SF1">
    <property type="entry name" value="UPF0644 PROTEIN PB2B4.06"/>
    <property type="match status" value="1"/>
</dbReference>
<evidence type="ECO:0000313" key="4">
    <source>
        <dbReference type="Proteomes" id="UP000236340"/>
    </source>
</evidence>
<dbReference type="RefSeq" id="WP_103116376.1">
    <property type="nucleotide sequence ID" value="NZ_PPFX01000039.1"/>
</dbReference>
<gene>
    <name evidence="3" type="ORF">C2E25_14130</name>
</gene>
<dbReference type="InterPro" id="IPR029069">
    <property type="entry name" value="HotDog_dom_sf"/>
</dbReference>
<name>A0A2K2H7A1_9BACT</name>
<dbReference type="Gene3D" id="3.10.129.10">
    <property type="entry name" value="Hotdog Thioesterase"/>
    <property type="match status" value="1"/>
</dbReference>
<evidence type="ECO:0000256" key="1">
    <source>
        <dbReference type="ARBA" id="ARBA00022801"/>
    </source>
</evidence>
<dbReference type="CDD" id="cd03443">
    <property type="entry name" value="PaaI_thioesterase"/>
    <property type="match status" value="1"/>
</dbReference>
<evidence type="ECO:0000313" key="3">
    <source>
        <dbReference type="EMBL" id="PNU19131.1"/>
    </source>
</evidence>
<dbReference type="Proteomes" id="UP000236340">
    <property type="component" value="Unassembled WGS sequence"/>
</dbReference>
<proteinExistence type="predicted"/>
<dbReference type="NCBIfam" id="TIGR00369">
    <property type="entry name" value="unchar_dom_1"/>
    <property type="match status" value="1"/>
</dbReference>
<sequence>MKKENLQEIISRDGHCFGCSQQNPYGLKMRFYAGDSVVCSWLSVPDHLCGWNGVVHGGVLSTILDEIMSWSAIHTLRHIVMTKTMTVDFLKPVYIGEDLRVEGRVIEQTGKREVVVEGRIYKDDEVLCARTRGTFAMFTAKAVKKMNIMPPEVLEGFDGLLDV</sequence>
<organism evidence="3 4">
    <name type="scientific">Geothermobacter hydrogeniphilus</name>
    <dbReference type="NCBI Taxonomy" id="1969733"/>
    <lineage>
        <taxon>Bacteria</taxon>
        <taxon>Pseudomonadati</taxon>
        <taxon>Thermodesulfobacteriota</taxon>
        <taxon>Desulfuromonadia</taxon>
        <taxon>Desulfuromonadales</taxon>
        <taxon>Geothermobacteraceae</taxon>
        <taxon>Geothermobacter</taxon>
    </lineage>
</organism>
<dbReference type="EMBL" id="PPFX01000039">
    <property type="protein sequence ID" value="PNU19131.1"/>
    <property type="molecule type" value="Genomic_DNA"/>
</dbReference>
<comment type="caution">
    <text evidence="3">The sequence shown here is derived from an EMBL/GenBank/DDBJ whole genome shotgun (WGS) entry which is preliminary data.</text>
</comment>
<reference evidence="3 4" key="1">
    <citation type="journal article" date="2018" name="Genome Announc.">
        <title>Genome Sequence of Geothermobacter sp. HR-1 Iron Reducer from the Loihi Seamount.</title>
        <authorList>
            <person name="Smith H."/>
            <person name="Abuyen K."/>
            <person name="Tremblay J."/>
            <person name="Savalia P."/>
            <person name="Perez-Rodriguez I."/>
            <person name="Emerson D."/>
            <person name="Tully B."/>
            <person name="Amend J."/>
        </authorList>
    </citation>
    <scope>NUCLEOTIDE SEQUENCE [LARGE SCALE GENOMIC DNA]</scope>
    <source>
        <strain evidence="3 4">HR-1</strain>
    </source>
</reference>
<dbReference type="InterPro" id="IPR052061">
    <property type="entry name" value="PTE-AB_protein"/>
</dbReference>